<name>A0A6G6J257_PSENT</name>
<feature type="transmembrane region" description="Helical" evidence="1">
    <location>
        <begin position="57"/>
        <end position="76"/>
    </location>
</feature>
<proteinExistence type="predicted"/>
<evidence type="ECO:0000313" key="3">
    <source>
        <dbReference type="EMBL" id="QIE89263.1"/>
    </source>
</evidence>
<keyword evidence="1" id="KW-0472">Membrane</keyword>
<organism evidence="3 4">
    <name type="scientific">Pseudomonas nitroreducens</name>
    <dbReference type="NCBI Taxonomy" id="46680"/>
    <lineage>
        <taxon>Bacteria</taxon>
        <taxon>Pseudomonadati</taxon>
        <taxon>Pseudomonadota</taxon>
        <taxon>Gammaproteobacteria</taxon>
        <taxon>Pseudomonadales</taxon>
        <taxon>Pseudomonadaceae</taxon>
        <taxon>Pseudomonas</taxon>
    </lineage>
</organism>
<protein>
    <submittedName>
        <fullName evidence="3">Uncharacterized protein</fullName>
    </submittedName>
</protein>
<dbReference type="KEGG" id="pnt:G5B91_24580"/>
<dbReference type="Proteomes" id="UP000501063">
    <property type="component" value="Chromosome"/>
</dbReference>
<dbReference type="AlphaFoldDB" id="A0A6G6J257"/>
<evidence type="ECO:0000313" key="5">
    <source>
        <dbReference type="Proteomes" id="UP000608450"/>
    </source>
</evidence>
<accession>A0A6G6J257</accession>
<dbReference type="Proteomes" id="UP000608450">
    <property type="component" value="Unassembled WGS sequence"/>
</dbReference>
<evidence type="ECO:0000313" key="4">
    <source>
        <dbReference type="Proteomes" id="UP000501063"/>
    </source>
</evidence>
<gene>
    <name evidence="3" type="ORF">G5B91_24580</name>
    <name evidence="2" type="ORF">I5I61_05545</name>
</gene>
<feature type="transmembrane region" description="Helical" evidence="1">
    <location>
        <begin position="12"/>
        <end position="37"/>
    </location>
</feature>
<reference evidence="3 4" key="1">
    <citation type="submission" date="2020-02" db="EMBL/GenBank/DDBJ databases">
        <title>Integrative conjugative elements (ICEs) and plasmids drive adaptation of Pseudomonas nitroreducens strain HBP1 to wastewater environment.</title>
        <authorList>
            <person name="Sentchilo V."/>
            <person name="Carraro N."/>
            <person name="Bertelli C."/>
            <person name="van der Meer J.R."/>
        </authorList>
    </citation>
    <scope>NUCLEOTIDE SEQUENCE [LARGE SCALE GENOMIC DNA]</scope>
    <source>
        <strain evidence="3 4">HBP1</strain>
    </source>
</reference>
<evidence type="ECO:0000313" key="2">
    <source>
        <dbReference type="EMBL" id="MBG6286903.1"/>
    </source>
</evidence>
<dbReference type="EMBL" id="CP049140">
    <property type="protein sequence ID" value="QIE89263.1"/>
    <property type="molecule type" value="Genomic_DNA"/>
</dbReference>
<dbReference type="RefSeq" id="WP_143514244.1">
    <property type="nucleotide sequence ID" value="NZ_CP049140.1"/>
</dbReference>
<dbReference type="EMBL" id="JADTFC010000008">
    <property type="protein sequence ID" value="MBG6286903.1"/>
    <property type="molecule type" value="Genomic_DNA"/>
</dbReference>
<evidence type="ECO:0000256" key="1">
    <source>
        <dbReference type="SAM" id="Phobius"/>
    </source>
</evidence>
<keyword evidence="5" id="KW-1185">Reference proteome</keyword>
<reference evidence="2 5" key="2">
    <citation type="submission" date="2020-11" db="EMBL/GenBank/DDBJ databases">
        <title>Enhanced detection system for hospital associated transmission using whole genome sequencing surveillance.</title>
        <authorList>
            <person name="Harrison L.H."/>
            <person name="Van Tyne D."/>
            <person name="Marsh J.W."/>
            <person name="Griffith M.P."/>
            <person name="Snyder D.J."/>
            <person name="Cooper V.S."/>
            <person name="Mustapha M."/>
        </authorList>
    </citation>
    <scope>NUCLEOTIDE SEQUENCE [LARGE SCALE GENOMIC DNA]</scope>
    <source>
        <strain evidence="2 5">PSA00705</strain>
    </source>
</reference>
<keyword evidence="1" id="KW-1133">Transmembrane helix</keyword>
<sequence length="81" mass="8651">MTSAKIIKLTVLVVKWFLICGGAIFLASAISIAFVLYFRGQEFDFLSVMVSAAKNALRGGGVMALFLGVVVAVNYFKSRGG</sequence>
<keyword evidence="1" id="KW-0812">Transmembrane</keyword>